<accession>A0ABT5UD86</accession>
<dbReference type="Gene3D" id="3.30.300.30">
    <property type="match status" value="1"/>
</dbReference>
<protein>
    <submittedName>
        <fullName evidence="2">Amino acid adenylation domain-containing protein</fullName>
    </submittedName>
</protein>
<evidence type="ECO:0000313" key="2">
    <source>
        <dbReference type="EMBL" id="MDE1464175.1"/>
    </source>
</evidence>
<dbReference type="InterPro" id="IPR010071">
    <property type="entry name" value="AA_adenyl_dom"/>
</dbReference>
<dbReference type="NCBIfam" id="TIGR01733">
    <property type="entry name" value="AA-adenyl-dom"/>
    <property type="match status" value="1"/>
</dbReference>
<gene>
    <name evidence="2" type="ORF">ORQ98_19645</name>
</gene>
<dbReference type="InterPro" id="IPR042099">
    <property type="entry name" value="ANL_N_sf"/>
</dbReference>
<dbReference type="InterPro" id="IPR045851">
    <property type="entry name" value="AMP-bd_C_sf"/>
</dbReference>
<evidence type="ECO:0000313" key="3">
    <source>
        <dbReference type="Proteomes" id="UP001528823"/>
    </source>
</evidence>
<dbReference type="Gene3D" id="3.40.50.12780">
    <property type="entry name" value="N-terminal domain of ligase-like"/>
    <property type="match status" value="1"/>
</dbReference>
<dbReference type="Pfam" id="PF00501">
    <property type="entry name" value="AMP-binding"/>
    <property type="match status" value="1"/>
</dbReference>
<organism evidence="2 3">
    <name type="scientific">Spartinivicinus poritis</name>
    <dbReference type="NCBI Taxonomy" id="2994640"/>
    <lineage>
        <taxon>Bacteria</taxon>
        <taxon>Pseudomonadati</taxon>
        <taxon>Pseudomonadota</taxon>
        <taxon>Gammaproteobacteria</taxon>
        <taxon>Oceanospirillales</taxon>
        <taxon>Zooshikellaceae</taxon>
        <taxon>Spartinivicinus</taxon>
    </lineage>
</organism>
<keyword evidence="3" id="KW-1185">Reference proteome</keyword>
<proteinExistence type="predicted"/>
<dbReference type="SUPFAM" id="SSF56801">
    <property type="entry name" value="Acetyl-CoA synthetase-like"/>
    <property type="match status" value="1"/>
</dbReference>
<name>A0ABT5UD86_9GAMM</name>
<dbReference type="EMBL" id="JAPMOU010000030">
    <property type="protein sequence ID" value="MDE1464175.1"/>
    <property type="molecule type" value="Genomic_DNA"/>
</dbReference>
<dbReference type="InterPro" id="IPR000873">
    <property type="entry name" value="AMP-dep_synth/lig_dom"/>
</dbReference>
<dbReference type="Proteomes" id="UP001528823">
    <property type="component" value="Unassembled WGS sequence"/>
</dbReference>
<feature type="domain" description="AMP-dependent synthetase/ligase" evidence="1">
    <location>
        <begin position="208"/>
        <end position="542"/>
    </location>
</feature>
<dbReference type="PANTHER" id="PTHR45527">
    <property type="entry name" value="NONRIBOSOMAL PEPTIDE SYNTHETASE"/>
    <property type="match status" value="1"/>
</dbReference>
<evidence type="ECO:0000259" key="1">
    <source>
        <dbReference type="Pfam" id="PF00501"/>
    </source>
</evidence>
<dbReference type="RefSeq" id="WP_274690505.1">
    <property type="nucleotide sequence ID" value="NZ_JAPMOU010000030.1"/>
</dbReference>
<reference evidence="2 3" key="1">
    <citation type="submission" date="2022-11" db="EMBL/GenBank/DDBJ databases">
        <title>Spartinivicinus poritis sp. nov., isolated from scleractinian coral Porites lutea.</title>
        <authorList>
            <person name="Zhang G."/>
            <person name="Cai L."/>
            <person name="Wei Q."/>
        </authorList>
    </citation>
    <scope>NUCLEOTIDE SEQUENCE [LARGE SCALE GENOMIC DNA]</scope>
    <source>
        <strain evidence="2 3">A2-2</strain>
    </source>
</reference>
<comment type="caution">
    <text evidence="2">The sequence shown here is derived from an EMBL/GenBank/DDBJ whole genome shotgun (WGS) entry which is preliminary data.</text>
</comment>
<sequence length="703" mass="77744">MNVEQVVKVGLRTKEKGKVETGYSLKEQLKYSDPHTLISMWLENNGKDIDFVGNSISNSVISNELYKKIIHQICEDSSEIIASLENKVGAMETKLCDVNLKLKGAEKELMRSKNTLDAVSSIVKQSEEKNENIQKTIIKLSKVLNCNNPSLTKINHDEQTTDLINSELKQHFVAQSISQLSPADQILFEQFGQGPLEQVHYNAIHQAFEVHAVSQPYAIAAKHLDESITYQTLNRQANRLAELLKGLGVKRGDNVALFLQRSIPMLVGILATLKLGAAYVPQHVGVAPESQLKHVINTADTKVILTLEKFKNIIPVPEGHTCIAIDEIMQHSLSEETDKNPVSYVNNKDVCFILFTSGTTGKPNGVQVTHGNVCNIILTEPGGLGIQRGMKVAQILNIAFDMAAWEIFGCLTHGATLIIRSKDIQQAVQQADVVIATPSVLGSLDADSCRNVKIAAVAGEPCPKPLADKWASFCKFHNSCGPTETTIVNTVQHYHSESEQLTIGKPTPNNTVYILDKDMKPCAIGEVGEMWAGGECVTAGYLNNPQLNKERYAPDPFLGNGRMMFRTRDLGRWTKNGELEHFGRVDDQVKIRGFRVELDSVSAVLEKVPDCKHAVALKLDNRNLVAFVSPYTVDVEAAKQAVAESLPYYCTPAFIIAMDELPRTSRGKVDKRELLKIAQQHHKQDVELQSTEELHPVTSRETS</sequence>
<dbReference type="PANTHER" id="PTHR45527:SF1">
    <property type="entry name" value="FATTY ACID SYNTHASE"/>
    <property type="match status" value="1"/>
</dbReference>